<comment type="catalytic activity">
    <reaction evidence="5">
        <text>alpha-D-glucose 1-phosphate + UTP + H(+) = UDP-alpha-D-glucose + diphosphate</text>
        <dbReference type="Rhea" id="RHEA:19889"/>
        <dbReference type="ChEBI" id="CHEBI:15378"/>
        <dbReference type="ChEBI" id="CHEBI:33019"/>
        <dbReference type="ChEBI" id="CHEBI:46398"/>
        <dbReference type="ChEBI" id="CHEBI:58601"/>
        <dbReference type="ChEBI" id="CHEBI:58885"/>
        <dbReference type="EC" id="2.7.7.9"/>
    </reaction>
</comment>
<dbReference type="EMBL" id="PEXQ01000012">
    <property type="protein sequence ID" value="PIU16393.1"/>
    <property type="molecule type" value="Genomic_DNA"/>
</dbReference>
<proteinExistence type="inferred from homology"/>
<evidence type="ECO:0000313" key="7">
    <source>
        <dbReference type="EMBL" id="PIU16393.1"/>
    </source>
</evidence>
<dbReference type="EC" id="2.7.7.9" evidence="2"/>
<name>A0A2M6XV63_9BACT</name>
<comment type="caution">
    <text evidence="7">The sequence shown here is derived from an EMBL/GenBank/DDBJ whole genome shotgun (WGS) entry which is preliminary data.</text>
</comment>
<dbReference type="AlphaFoldDB" id="A0A2M6XV63"/>
<dbReference type="InterPro" id="IPR005835">
    <property type="entry name" value="NTP_transferase_dom"/>
</dbReference>
<dbReference type="PANTHER" id="PTHR43197:SF1">
    <property type="entry name" value="UTP--GLUCOSE-1-PHOSPHATE URIDYLYLTRANSFERASE"/>
    <property type="match status" value="1"/>
</dbReference>
<feature type="non-terminal residue" evidence="7">
    <location>
        <position position="1"/>
    </location>
</feature>
<dbReference type="SUPFAM" id="SSF53448">
    <property type="entry name" value="Nucleotide-diphospho-sugar transferases"/>
    <property type="match status" value="1"/>
</dbReference>
<dbReference type="GO" id="GO:0006011">
    <property type="term" value="P:UDP-alpha-D-glucose metabolic process"/>
    <property type="evidence" value="ECO:0007669"/>
    <property type="project" value="InterPro"/>
</dbReference>
<dbReference type="Gene3D" id="3.90.550.10">
    <property type="entry name" value="Spore Coat Polysaccharide Biosynthesis Protein SpsA, Chain A"/>
    <property type="match status" value="1"/>
</dbReference>
<evidence type="ECO:0000256" key="1">
    <source>
        <dbReference type="ARBA" id="ARBA00006890"/>
    </source>
</evidence>
<reference evidence="8" key="1">
    <citation type="submission" date="2017-09" db="EMBL/GenBank/DDBJ databases">
        <title>Depth-based differentiation of microbial function through sediment-hosted aquifers and enrichment of novel symbionts in the deep terrestrial subsurface.</title>
        <authorList>
            <person name="Probst A.J."/>
            <person name="Ladd B."/>
            <person name="Jarett J.K."/>
            <person name="Geller-Mcgrath D.E."/>
            <person name="Sieber C.M.K."/>
            <person name="Emerson J.B."/>
            <person name="Anantharaman K."/>
            <person name="Thomas B.C."/>
            <person name="Malmstrom R."/>
            <person name="Stieglmeier M."/>
            <person name="Klingl A."/>
            <person name="Woyke T."/>
            <person name="Ryan C.M."/>
            <person name="Banfield J.F."/>
        </authorList>
    </citation>
    <scope>NUCLEOTIDE SEQUENCE [LARGE SCALE GENOMIC DNA]</scope>
</reference>
<gene>
    <name evidence="7" type="ORF">COT20_00390</name>
</gene>
<dbReference type="InterPro" id="IPR029044">
    <property type="entry name" value="Nucleotide-diphossugar_trans"/>
</dbReference>
<dbReference type="GO" id="GO:0003983">
    <property type="term" value="F:UTP:glucose-1-phosphate uridylyltransferase activity"/>
    <property type="evidence" value="ECO:0007669"/>
    <property type="project" value="UniProtKB-EC"/>
</dbReference>
<protein>
    <recommendedName>
        <fullName evidence="2">UTP--glucose-1-phosphate uridylyltransferase</fullName>
        <ecNumber evidence="2">2.7.7.9</ecNumber>
    </recommendedName>
</protein>
<evidence type="ECO:0000256" key="2">
    <source>
        <dbReference type="ARBA" id="ARBA00012415"/>
    </source>
</evidence>
<evidence type="ECO:0000313" key="8">
    <source>
        <dbReference type="Proteomes" id="UP000229784"/>
    </source>
</evidence>
<evidence type="ECO:0000256" key="5">
    <source>
        <dbReference type="ARBA" id="ARBA00048128"/>
    </source>
</evidence>
<evidence type="ECO:0000256" key="3">
    <source>
        <dbReference type="ARBA" id="ARBA00022679"/>
    </source>
</evidence>
<dbReference type="Proteomes" id="UP000229784">
    <property type="component" value="Unassembled WGS sequence"/>
</dbReference>
<dbReference type="InterPro" id="IPR005771">
    <property type="entry name" value="GalU_uridylyltTrfase_bac/arc"/>
</dbReference>
<keyword evidence="4" id="KW-0548">Nucleotidyltransferase</keyword>
<accession>A0A2M6XV63</accession>
<dbReference type="PANTHER" id="PTHR43197">
    <property type="entry name" value="UTP--GLUCOSE-1-PHOSPHATE URIDYLYLTRANSFERASE"/>
    <property type="match status" value="1"/>
</dbReference>
<dbReference type="Pfam" id="PF00483">
    <property type="entry name" value="NTP_transferase"/>
    <property type="match status" value="1"/>
</dbReference>
<evidence type="ECO:0000259" key="6">
    <source>
        <dbReference type="Pfam" id="PF00483"/>
    </source>
</evidence>
<organism evidence="7 8">
    <name type="scientific">bacterium (Candidatus Gribaldobacteria) CG08_land_8_20_14_0_20_39_15</name>
    <dbReference type="NCBI Taxonomy" id="2014273"/>
    <lineage>
        <taxon>Bacteria</taxon>
        <taxon>Candidatus Gribaldobacteria</taxon>
    </lineage>
</organism>
<sequence>AVRKEFLPLVDSPMLSYVVEESRQAAIEEIIFVVSENNKNIADYFRRNDKLEELLKQRGAGEILENLQKLYNGLENIVLSSVIQPLPKGDGDAVLRAEKKVGKDAFSVAFLDDVFSAKIPPLVQLFNIFQTSQKTVVGLKKIAQEKLPFYGVVKVEKIANNLYKIKDIVEKPPIEQAPSELAICGRYVFTEEIFRYLKKTQPNAKEEIILAEALRLMLADGKMIYGYEIDGEWLECGNMLDWLKTNLTLCLRHPKYGPVLKDHIKKFKLC</sequence>
<feature type="domain" description="Nucleotidyl transferase" evidence="6">
    <location>
        <begin position="2"/>
        <end position="247"/>
    </location>
</feature>
<evidence type="ECO:0000256" key="4">
    <source>
        <dbReference type="ARBA" id="ARBA00022695"/>
    </source>
</evidence>
<comment type="similarity">
    <text evidence="1">Belongs to the UDPGP type 2 family.</text>
</comment>
<keyword evidence="3" id="KW-0808">Transferase</keyword>